<evidence type="ECO:0000256" key="12">
    <source>
        <dbReference type="ARBA" id="ARBA00023012"/>
    </source>
</evidence>
<dbReference type="InterPro" id="IPR036890">
    <property type="entry name" value="HATPase_C_sf"/>
</dbReference>
<keyword evidence="10" id="KW-0067">ATP-binding</keyword>
<dbReference type="PROSITE" id="PS50885">
    <property type="entry name" value="HAMP"/>
    <property type="match status" value="1"/>
</dbReference>
<dbReference type="Pfam" id="PF02518">
    <property type="entry name" value="HATPase_c"/>
    <property type="match status" value="1"/>
</dbReference>
<evidence type="ECO:0000256" key="11">
    <source>
        <dbReference type="ARBA" id="ARBA00022989"/>
    </source>
</evidence>
<dbReference type="FunFam" id="1.10.287.130:FF:000001">
    <property type="entry name" value="Two-component sensor histidine kinase"/>
    <property type="match status" value="1"/>
</dbReference>
<feature type="transmembrane region" description="Helical" evidence="14">
    <location>
        <begin position="168"/>
        <end position="187"/>
    </location>
</feature>
<evidence type="ECO:0000313" key="18">
    <source>
        <dbReference type="Proteomes" id="UP000286268"/>
    </source>
</evidence>
<keyword evidence="4" id="KW-1003">Cell membrane</keyword>
<dbReference type="CDD" id="cd06225">
    <property type="entry name" value="HAMP"/>
    <property type="match status" value="1"/>
</dbReference>
<keyword evidence="7 14" id="KW-0812">Transmembrane</keyword>
<evidence type="ECO:0000259" key="15">
    <source>
        <dbReference type="PROSITE" id="PS50109"/>
    </source>
</evidence>
<evidence type="ECO:0000256" key="4">
    <source>
        <dbReference type="ARBA" id="ARBA00022475"/>
    </source>
</evidence>
<gene>
    <name evidence="17" type="ORF">C1I91_18150</name>
</gene>
<dbReference type="InterPro" id="IPR003594">
    <property type="entry name" value="HATPase_dom"/>
</dbReference>
<dbReference type="Pfam" id="PF00672">
    <property type="entry name" value="HAMP"/>
    <property type="match status" value="1"/>
</dbReference>
<accession>A0A3R5QV66</accession>
<dbReference type="PANTHER" id="PTHR45528:SF1">
    <property type="entry name" value="SENSOR HISTIDINE KINASE CPXA"/>
    <property type="match status" value="1"/>
</dbReference>
<feature type="domain" description="Histidine kinase" evidence="15">
    <location>
        <begin position="255"/>
        <end position="467"/>
    </location>
</feature>
<keyword evidence="5" id="KW-0597">Phosphoprotein</keyword>
<evidence type="ECO:0000256" key="6">
    <source>
        <dbReference type="ARBA" id="ARBA00022679"/>
    </source>
</evidence>
<evidence type="ECO:0000256" key="3">
    <source>
        <dbReference type="ARBA" id="ARBA00012438"/>
    </source>
</evidence>
<evidence type="ECO:0000256" key="5">
    <source>
        <dbReference type="ARBA" id="ARBA00022553"/>
    </source>
</evidence>
<dbReference type="GO" id="GO:0005524">
    <property type="term" value="F:ATP binding"/>
    <property type="evidence" value="ECO:0007669"/>
    <property type="project" value="UniProtKB-KW"/>
</dbReference>
<dbReference type="PRINTS" id="PR00344">
    <property type="entry name" value="BCTRLSENSOR"/>
</dbReference>
<dbReference type="InterPro" id="IPR050398">
    <property type="entry name" value="HssS/ArlS-like"/>
</dbReference>
<dbReference type="InterPro" id="IPR004358">
    <property type="entry name" value="Sig_transdc_His_kin-like_C"/>
</dbReference>
<dbReference type="SMART" id="SM00304">
    <property type="entry name" value="HAMP"/>
    <property type="match status" value="1"/>
</dbReference>
<protein>
    <recommendedName>
        <fullName evidence="3">histidine kinase</fullName>
        <ecNumber evidence="3">2.7.13.3</ecNumber>
    </recommendedName>
</protein>
<dbReference type="AlphaFoldDB" id="A0A3R5QV66"/>
<keyword evidence="18" id="KW-1185">Reference proteome</keyword>
<evidence type="ECO:0000256" key="2">
    <source>
        <dbReference type="ARBA" id="ARBA00004651"/>
    </source>
</evidence>
<evidence type="ECO:0000256" key="8">
    <source>
        <dbReference type="ARBA" id="ARBA00022741"/>
    </source>
</evidence>
<dbReference type="SUPFAM" id="SSF47384">
    <property type="entry name" value="Homodimeric domain of signal transducing histidine kinase"/>
    <property type="match status" value="1"/>
</dbReference>
<evidence type="ECO:0000313" key="17">
    <source>
        <dbReference type="EMBL" id="QAA33411.1"/>
    </source>
</evidence>
<evidence type="ECO:0000259" key="16">
    <source>
        <dbReference type="PROSITE" id="PS50885"/>
    </source>
</evidence>
<dbReference type="SUPFAM" id="SSF158472">
    <property type="entry name" value="HAMP domain-like"/>
    <property type="match status" value="1"/>
</dbReference>
<keyword evidence="11 14" id="KW-1133">Transmembrane helix</keyword>
<dbReference type="RefSeq" id="WP_128214133.1">
    <property type="nucleotide sequence ID" value="NZ_CP025746.1"/>
</dbReference>
<dbReference type="SUPFAM" id="SSF55874">
    <property type="entry name" value="ATPase domain of HSP90 chaperone/DNA topoisomerase II/histidine kinase"/>
    <property type="match status" value="1"/>
</dbReference>
<dbReference type="CDD" id="cd00082">
    <property type="entry name" value="HisKA"/>
    <property type="match status" value="1"/>
</dbReference>
<evidence type="ECO:0000256" key="14">
    <source>
        <dbReference type="SAM" id="Phobius"/>
    </source>
</evidence>
<dbReference type="KEGG" id="cmah:C1I91_18150"/>
<comment type="subcellular location">
    <subcellularLocation>
        <location evidence="2">Cell membrane</location>
        <topology evidence="2">Multi-pass membrane protein</topology>
    </subcellularLocation>
</comment>
<feature type="transmembrane region" description="Helical" evidence="14">
    <location>
        <begin position="7"/>
        <end position="28"/>
    </location>
</feature>
<comment type="catalytic activity">
    <reaction evidence="1">
        <text>ATP + protein L-histidine = ADP + protein N-phospho-L-histidine.</text>
        <dbReference type="EC" id="2.7.13.3"/>
    </reaction>
</comment>
<dbReference type="OrthoDB" id="9786919at2"/>
<dbReference type="Pfam" id="PF00512">
    <property type="entry name" value="HisKA"/>
    <property type="match status" value="1"/>
</dbReference>
<dbReference type="SMART" id="SM00388">
    <property type="entry name" value="HisKA"/>
    <property type="match status" value="1"/>
</dbReference>
<feature type="domain" description="HAMP" evidence="16">
    <location>
        <begin position="188"/>
        <end position="240"/>
    </location>
</feature>
<organism evidence="17 18">
    <name type="scientific">Clostridium manihotivorum</name>
    <dbReference type="NCBI Taxonomy" id="2320868"/>
    <lineage>
        <taxon>Bacteria</taxon>
        <taxon>Bacillati</taxon>
        <taxon>Bacillota</taxon>
        <taxon>Clostridia</taxon>
        <taxon>Eubacteriales</taxon>
        <taxon>Clostridiaceae</taxon>
        <taxon>Clostridium</taxon>
    </lineage>
</organism>
<dbReference type="FunFam" id="3.30.565.10:FF:000006">
    <property type="entry name" value="Sensor histidine kinase WalK"/>
    <property type="match status" value="1"/>
</dbReference>
<dbReference type="Proteomes" id="UP000286268">
    <property type="component" value="Chromosome"/>
</dbReference>
<sequence>MKFWTKTYFSVLLLFLLVFNISICYIMYTTYNSMIGSEKEKVLSEYSFIKQSLINDMDTLDSNGKLSNDTIKNLITYYSGYYSSEITSFLFLEDNKSIFSNLQYNLKTVPDSMLNTESSEKVALLSEKENKYILVSSAFDKDSKRYSLVYCYRIDRVMDTWRKLKINFIYFSFGISSALAIFLAILLNSSSKPLKKLTDFVVRIKSGDYDNKIEVKGRDEFALLGEQFNEMSEKISTTMQQLSSDMEMKQQFIDNLSHELRTPLTSIYGYADYIQKAAISEEDKYEATSFIMKESRRLQVMASRLLDMTIRRKVDIEKKRINLDELFEKVLKNISLTAKEKSISISVKNELYSILGDEDLIESLLINLLENALKASENNQTIELVGKNLNEKAIIEVIDHGKGIEAEHITHITEAFYRVDKARAKAEGGAGLGLTLCKQIMDMHHGELQVTSELNKGTTVILTFTTL</sequence>
<proteinExistence type="predicted"/>
<keyword evidence="13 14" id="KW-0472">Membrane</keyword>
<dbReference type="PANTHER" id="PTHR45528">
    <property type="entry name" value="SENSOR HISTIDINE KINASE CPXA"/>
    <property type="match status" value="1"/>
</dbReference>
<dbReference type="SMART" id="SM00387">
    <property type="entry name" value="HATPase_c"/>
    <property type="match status" value="1"/>
</dbReference>
<name>A0A3R5QV66_9CLOT</name>
<dbReference type="Gene3D" id="6.10.340.10">
    <property type="match status" value="1"/>
</dbReference>
<dbReference type="Gene3D" id="1.10.287.130">
    <property type="match status" value="1"/>
</dbReference>
<evidence type="ECO:0000256" key="7">
    <source>
        <dbReference type="ARBA" id="ARBA00022692"/>
    </source>
</evidence>
<dbReference type="GO" id="GO:0000155">
    <property type="term" value="F:phosphorelay sensor kinase activity"/>
    <property type="evidence" value="ECO:0007669"/>
    <property type="project" value="InterPro"/>
</dbReference>
<keyword evidence="6" id="KW-0808">Transferase</keyword>
<dbReference type="Gene3D" id="3.30.565.10">
    <property type="entry name" value="Histidine kinase-like ATPase, C-terminal domain"/>
    <property type="match status" value="1"/>
</dbReference>
<dbReference type="EC" id="2.7.13.3" evidence="3"/>
<dbReference type="CDD" id="cd00075">
    <property type="entry name" value="HATPase"/>
    <property type="match status" value="1"/>
</dbReference>
<keyword evidence="12" id="KW-0902">Two-component regulatory system</keyword>
<reference evidence="17 18" key="1">
    <citation type="submission" date="2018-01" db="EMBL/GenBank/DDBJ databases">
        <title>Genome Sequencing and Assembly of Anaerobacter polyendosporus strain CT4.</title>
        <authorList>
            <person name="Tachaapaikoon C."/>
            <person name="Sutheeworapong S."/>
            <person name="Jenjaroenpun P."/>
            <person name="Wongsurawat T."/>
            <person name="Nookeaw I."/>
            <person name="Cheawchanlertfa P."/>
            <person name="Kosugi A."/>
            <person name="Cheevadhanarak S."/>
            <person name="Ratanakhanokchai K."/>
        </authorList>
    </citation>
    <scope>NUCLEOTIDE SEQUENCE [LARGE SCALE GENOMIC DNA]</scope>
    <source>
        <strain evidence="17 18">CT4</strain>
    </source>
</reference>
<dbReference type="GO" id="GO:0005886">
    <property type="term" value="C:plasma membrane"/>
    <property type="evidence" value="ECO:0007669"/>
    <property type="project" value="UniProtKB-SubCell"/>
</dbReference>
<dbReference type="InterPro" id="IPR003661">
    <property type="entry name" value="HisK_dim/P_dom"/>
</dbReference>
<keyword evidence="9 17" id="KW-0418">Kinase</keyword>
<dbReference type="InterPro" id="IPR003660">
    <property type="entry name" value="HAMP_dom"/>
</dbReference>
<evidence type="ECO:0000256" key="1">
    <source>
        <dbReference type="ARBA" id="ARBA00000085"/>
    </source>
</evidence>
<dbReference type="InterPro" id="IPR036097">
    <property type="entry name" value="HisK_dim/P_sf"/>
</dbReference>
<evidence type="ECO:0000256" key="13">
    <source>
        <dbReference type="ARBA" id="ARBA00023136"/>
    </source>
</evidence>
<dbReference type="InterPro" id="IPR005467">
    <property type="entry name" value="His_kinase_dom"/>
</dbReference>
<dbReference type="EMBL" id="CP025746">
    <property type="protein sequence ID" value="QAA33411.1"/>
    <property type="molecule type" value="Genomic_DNA"/>
</dbReference>
<evidence type="ECO:0000256" key="9">
    <source>
        <dbReference type="ARBA" id="ARBA00022777"/>
    </source>
</evidence>
<dbReference type="PROSITE" id="PS50109">
    <property type="entry name" value="HIS_KIN"/>
    <property type="match status" value="1"/>
</dbReference>
<keyword evidence="8" id="KW-0547">Nucleotide-binding</keyword>
<evidence type="ECO:0000256" key="10">
    <source>
        <dbReference type="ARBA" id="ARBA00022840"/>
    </source>
</evidence>